<gene>
    <name evidence="1" type="ORF">AX774_g3393</name>
</gene>
<keyword evidence="2" id="KW-1185">Reference proteome</keyword>
<protein>
    <submittedName>
        <fullName evidence="1">Uncharacterized protein</fullName>
    </submittedName>
</protein>
<comment type="caution">
    <text evidence="1">The sequence shown here is derived from an EMBL/GenBank/DDBJ whole genome shotgun (WGS) entry which is preliminary data.</text>
</comment>
<dbReference type="EMBL" id="LSSK01000513">
    <property type="protein sequence ID" value="OMH83113.1"/>
    <property type="molecule type" value="Genomic_DNA"/>
</dbReference>
<evidence type="ECO:0000313" key="2">
    <source>
        <dbReference type="Proteomes" id="UP000188320"/>
    </source>
</evidence>
<dbReference type="AlphaFoldDB" id="A0A1R1PQD1"/>
<name>A0A1R1PQD1_ZANCU</name>
<reference evidence="2" key="1">
    <citation type="submission" date="2017-01" db="EMBL/GenBank/DDBJ databases">
        <authorList>
            <person name="Wang Y."/>
            <person name="White M."/>
            <person name="Kvist S."/>
            <person name="Moncalvo J.-M."/>
        </authorList>
    </citation>
    <scope>NUCLEOTIDE SEQUENCE [LARGE SCALE GENOMIC DNA]</scope>
    <source>
        <strain evidence="2">COL-18-3</strain>
    </source>
</reference>
<sequence>MNIWMTYCCYKVNTRWIHGSHLILCPYRLFLVIFYRLSSYLDMENHQVPLELPSRLLYHLLTAAAALDFSPIDALPSISPFLLGIMKFSDDQVG</sequence>
<proteinExistence type="predicted"/>
<evidence type="ECO:0000313" key="1">
    <source>
        <dbReference type="EMBL" id="OMH83113.1"/>
    </source>
</evidence>
<dbReference type="Proteomes" id="UP000188320">
    <property type="component" value="Unassembled WGS sequence"/>
</dbReference>
<accession>A0A1R1PQD1</accession>
<organism evidence="1 2">
    <name type="scientific">Zancudomyces culisetae</name>
    <name type="common">Gut fungus</name>
    <name type="synonym">Smittium culisetae</name>
    <dbReference type="NCBI Taxonomy" id="1213189"/>
    <lineage>
        <taxon>Eukaryota</taxon>
        <taxon>Fungi</taxon>
        <taxon>Fungi incertae sedis</taxon>
        <taxon>Zoopagomycota</taxon>
        <taxon>Kickxellomycotina</taxon>
        <taxon>Harpellomycetes</taxon>
        <taxon>Harpellales</taxon>
        <taxon>Legeriomycetaceae</taxon>
        <taxon>Zancudomyces</taxon>
    </lineage>
</organism>